<feature type="transmembrane region" description="Helical" evidence="1">
    <location>
        <begin position="41"/>
        <end position="59"/>
    </location>
</feature>
<evidence type="ECO:0000256" key="1">
    <source>
        <dbReference type="SAM" id="Phobius"/>
    </source>
</evidence>
<keyword evidence="1" id="KW-1133">Transmembrane helix</keyword>
<comment type="caution">
    <text evidence="2">The sequence shown here is derived from an EMBL/GenBank/DDBJ whole genome shotgun (WGS) entry which is preliminary data.</text>
</comment>
<proteinExistence type="predicted"/>
<keyword evidence="1" id="KW-0472">Membrane</keyword>
<feature type="transmembrane region" description="Helical" evidence="1">
    <location>
        <begin position="7"/>
        <end position="35"/>
    </location>
</feature>
<dbReference type="EMBL" id="MFTS01000008">
    <property type="protein sequence ID" value="OGI67845.1"/>
    <property type="molecule type" value="Genomic_DNA"/>
</dbReference>
<evidence type="ECO:0000313" key="2">
    <source>
        <dbReference type="EMBL" id="OGI67845.1"/>
    </source>
</evidence>
<sequence>MQPHQQLYRVLGIIFGFTIVWNIFIILGSIFAAAVSHTPKLFWYVLCVWIIIITICSIIKNRIESTNYKKGSLILTIMIVAGFLPTSLFLIMPSIIENYIPSWEAAHCEQIGQTDSIPPSVIMRCDNGDQVERTSTPEDMRRFWQGGVKNTHYPYSFFY</sequence>
<organism evidence="2 3">
    <name type="scientific">Candidatus Nomurabacteria bacterium RIFCSPHIGHO2_01_FULL_42_15</name>
    <dbReference type="NCBI Taxonomy" id="1801742"/>
    <lineage>
        <taxon>Bacteria</taxon>
        <taxon>Candidatus Nomuraibacteriota</taxon>
    </lineage>
</organism>
<feature type="transmembrane region" description="Helical" evidence="1">
    <location>
        <begin position="71"/>
        <end position="92"/>
    </location>
</feature>
<dbReference type="Proteomes" id="UP000178235">
    <property type="component" value="Unassembled WGS sequence"/>
</dbReference>
<evidence type="ECO:0000313" key="3">
    <source>
        <dbReference type="Proteomes" id="UP000178235"/>
    </source>
</evidence>
<accession>A0A1F6VE41</accession>
<keyword evidence="1" id="KW-0812">Transmembrane</keyword>
<gene>
    <name evidence="2" type="ORF">A2738_03105</name>
</gene>
<reference evidence="2 3" key="1">
    <citation type="journal article" date="2016" name="Nat. Commun.">
        <title>Thousands of microbial genomes shed light on interconnected biogeochemical processes in an aquifer system.</title>
        <authorList>
            <person name="Anantharaman K."/>
            <person name="Brown C.T."/>
            <person name="Hug L.A."/>
            <person name="Sharon I."/>
            <person name="Castelle C.J."/>
            <person name="Probst A.J."/>
            <person name="Thomas B.C."/>
            <person name="Singh A."/>
            <person name="Wilkins M.J."/>
            <person name="Karaoz U."/>
            <person name="Brodie E.L."/>
            <person name="Williams K.H."/>
            <person name="Hubbard S.S."/>
            <person name="Banfield J.F."/>
        </authorList>
    </citation>
    <scope>NUCLEOTIDE SEQUENCE [LARGE SCALE GENOMIC DNA]</scope>
</reference>
<protein>
    <submittedName>
        <fullName evidence="2">Uncharacterized protein</fullName>
    </submittedName>
</protein>
<name>A0A1F6VE41_9BACT</name>
<dbReference type="AlphaFoldDB" id="A0A1F6VE41"/>